<gene>
    <name evidence="2" type="ORF">F4557_001335</name>
    <name evidence="1" type="ORF">GCM10009546_34350</name>
</gene>
<dbReference type="AlphaFoldDB" id="A0A7W7I9C3"/>
<accession>A0A7W7I9C3</accession>
<comment type="caution">
    <text evidence="2">The sequence shown here is derived from an EMBL/GenBank/DDBJ whole genome shotgun (WGS) entry which is preliminary data.</text>
</comment>
<keyword evidence="4" id="KW-1185">Reference proteome</keyword>
<evidence type="ECO:0000313" key="2">
    <source>
        <dbReference type="EMBL" id="MBB4772917.1"/>
    </source>
</evidence>
<protein>
    <submittedName>
        <fullName evidence="2">Uncharacterized protein</fullName>
    </submittedName>
</protein>
<sequence length="101" mass="10653">MGAYSYTTVNVDPDGTASVDVTLRPDERVSLLCMRDRGQLVISHAQAHVTITPTNPTAPTAEDLAVAHKLAELFARYAAEVERLHVLNGASVPGAPVDSAA</sequence>
<reference evidence="1" key="3">
    <citation type="submission" date="2023-12" db="EMBL/GenBank/DDBJ databases">
        <authorList>
            <person name="Sun Q."/>
            <person name="Inoue M."/>
        </authorList>
    </citation>
    <scope>NUCLEOTIDE SEQUENCE</scope>
    <source>
        <strain evidence="1">JCM 10667</strain>
    </source>
</reference>
<dbReference type="EMBL" id="BAAAHD010000026">
    <property type="protein sequence ID" value="GAA0568742.1"/>
    <property type="molecule type" value="Genomic_DNA"/>
</dbReference>
<evidence type="ECO:0000313" key="4">
    <source>
        <dbReference type="Proteomes" id="UP001501427"/>
    </source>
</evidence>
<evidence type="ECO:0000313" key="3">
    <source>
        <dbReference type="Proteomes" id="UP000549343"/>
    </source>
</evidence>
<name>A0A7W7I9C3_9ACTN</name>
<reference evidence="1 4" key="1">
    <citation type="journal article" date="2019" name="Int. J. Syst. Evol. Microbiol.">
        <title>The Global Catalogue of Microorganisms (GCM) 10K type strain sequencing project: providing services to taxonomists for standard genome sequencing and annotation.</title>
        <authorList>
            <consortium name="The Broad Institute Genomics Platform"/>
            <consortium name="The Broad Institute Genome Sequencing Center for Infectious Disease"/>
            <person name="Wu L."/>
            <person name="Ma J."/>
        </authorList>
    </citation>
    <scope>NUCLEOTIDE SEQUENCE [LARGE SCALE GENOMIC DNA]</scope>
    <source>
        <strain evidence="1 4">JCM 10667</strain>
    </source>
</reference>
<organism evidence="2 3">
    <name type="scientific">Actinomadura livida</name>
    <dbReference type="NCBI Taxonomy" id="79909"/>
    <lineage>
        <taxon>Bacteria</taxon>
        <taxon>Bacillati</taxon>
        <taxon>Actinomycetota</taxon>
        <taxon>Actinomycetes</taxon>
        <taxon>Streptosporangiales</taxon>
        <taxon>Thermomonosporaceae</taxon>
        <taxon>Actinomadura</taxon>
    </lineage>
</organism>
<dbReference type="Proteomes" id="UP000549343">
    <property type="component" value="Unassembled WGS sequence"/>
</dbReference>
<dbReference type="Proteomes" id="UP001501427">
    <property type="component" value="Unassembled WGS sequence"/>
</dbReference>
<dbReference type="RefSeq" id="WP_184880697.1">
    <property type="nucleotide sequence ID" value="NZ_BAAAHD010000026.1"/>
</dbReference>
<evidence type="ECO:0000313" key="1">
    <source>
        <dbReference type="EMBL" id="GAA0568742.1"/>
    </source>
</evidence>
<proteinExistence type="predicted"/>
<dbReference type="EMBL" id="JACHMV010000001">
    <property type="protein sequence ID" value="MBB4772917.1"/>
    <property type="molecule type" value="Genomic_DNA"/>
</dbReference>
<reference evidence="2 3" key="2">
    <citation type="submission" date="2020-08" db="EMBL/GenBank/DDBJ databases">
        <title>Sequencing the genomes of 1000 actinobacteria strains.</title>
        <authorList>
            <person name="Klenk H.-P."/>
        </authorList>
    </citation>
    <scope>NUCLEOTIDE SEQUENCE [LARGE SCALE GENOMIC DNA]</scope>
    <source>
        <strain evidence="2 3">DSM 44772</strain>
    </source>
</reference>